<gene>
    <name evidence="2" type="ORF">HJ01_02951</name>
</gene>
<keyword evidence="3" id="KW-1185">Reference proteome</keyword>
<protein>
    <recommendedName>
        <fullName evidence="4">DUF3570 domain-containing protein</fullName>
    </recommendedName>
</protein>
<dbReference type="OrthoDB" id="5450709at2"/>
<keyword evidence="1" id="KW-0732">Signal</keyword>
<evidence type="ECO:0008006" key="4">
    <source>
        <dbReference type="Google" id="ProtNLM"/>
    </source>
</evidence>
<dbReference type="RefSeq" id="WP_007139128.1">
    <property type="nucleotide sequence ID" value="NZ_AHKF01000022.1"/>
</dbReference>
<dbReference type="Pfam" id="PF12094">
    <property type="entry name" value="DUF3570"/>
    <property type="match status" value="1"/>
</dbReference>
<evidence type="ECO:0000313" key="2">
    <source>
        <dbReference type="EMBL" id="EIA07585.1"/>
    </source>
</evidence>
<proteinExistence type="predicted"/>
<dbReference type="InterPro" id="IPR021953">
    <property type="entry name" value="DUF3570"/>
</dbReference>
<accession>H7FV23</accession>
<feature type="signal peptide" evidence="1">
    <location>
        <begin position="1"/>
        <end position="18"/>
    </location>
</feature>
<dbReference type="AlphaFoldDB" id="H7FV23"/>
<organism evidence="2 3">
    <name type="scientific">Flavobacterium frigoris (strain PS1)</name>
    <dbReference type="NCBI Taxonomy" id="1086011"/>
    <lineage>
        <taxon>Bacteria</taxon>
        <taxon>Pseudomonadati</taxon>
        <taxon>Bacteroidota</taxon>
        <taxon>Flavobacteriia</taxon>
        <taxon>Flavobacteriales</taxon>
        <taxon>Flavobacteriaceae</taxon>
        <taxon>Flavobacterium</taxon>
    </lineage>
</organism>
<dbReference type="STRING" id="1086011.HJ01_02951"/>
<feature type="chain" id="PRO_5003610055" description="DUF3570 domain-containing protein" evidence="1">
    <location>
        <begin position="19"/>
        <end position="483"/>
    </location>
</feature>
<comment type="caution">
    <text evidence="2">The sequence shown here is derived from an EMBL/GenBank/DDBJ whole genome shotgun (WGS) entry which is preliminary data.</text>
</comment>
<evidence type="ECO:0000313" key="3">
    <source>
        <dbReference type="Proteomes" id="UP000005566"/>
    </source>
</evidence>
<dbReference type="Proteomes" id="UP000005566">
    <property type="component" value="Unassembled WGS sequence"/>
</dbReference>
<reference evidence="2 3" key="1">
    <citation type="journal article" date="2014" name="Acta Crystallogr. D">
        <title>Structure-based characterization and antifreeze properties of a hyperactive ice-binding protein from the Antarctic bacterium Flavobacterium frigoris PS1.</title>
        <authorList>
            <person name="Do H."/>
            <person name="Kim S.J."/>
            <person name="Kim H.J."/>
            <person name="Lee J.H."/>
        </authorList>
    </citation>
    <scope>NUCLEOTIDE SEQUENCE [LARGE SCALE GENOMIC DNA]</scope>
    <source>
        <strain evidence="2 3">PS1</strain>
    </source>
</reference>
<dbReference type="EMBL" id="AHKF01000022">
    <property type="protein sequence ID" value="EIA07585.1"/>
    <property type="molecule type" value="Genomic_DNA"/>
</dbReference>
<dbReference type="PATRIC" id="fig|1086011.3.peg.2890"/>
<dbReference type="eggNOG" id="COG2067">
    <property type="taxonomic scope" value="Bacteria"/>
</dbReference>
<evidence type="ECO:0000256" key="1">
    <source>
        <dbReference type="SAM" id="SignalP"/>
    </source>
</evidence>
<sequence length="483" mass="53737">MKKILIVVVLMINLTAFSQEDNNSKTFTKRVLENTEVDFLLSYYKQEGTHSPVSGGIGSEKLTDIASNIVIAVPLNDDDVLTFDVGISTYTSASSSNINPFNATGASGGGGYENDDKKVNGKATAATSPYGTPWLASSGASASDQLASVSANYSHSSDSRNTMWNADVSFSNEYDYTSIGFGGGFTKLFNEKNTEISLKVNAYLDQWRPIYPTELHEFGTYGNNFQNNGFFSGVSILDQNGTASTAYLPSAFTAYTSSNRNSYSASISFSQILTKKIQLSLFMDVLKQEGLLGTPYQRVYFADKENYYIGQAQYIPVYETAANIGVYQLADDKERLPSSRFKVPIGARLNFYINEYVVARTYYRYYQDNWGIQAHTASIELPVKISAKFTAYPIYRYYTQTASDYFAPYEKHLSTEKYYTSDYDLSKFDSNQYGAGVTYTDIFAQAKIFVLGLKAIDLRLNHYERSDGLSANIATLGFKFVVE</sequence>
<name>H7FV23_FLAFP</name>